<accession>A0ABS5YLW1</accession>
<dbReference type="Gene3D" id="3.90.1200.10">
    <property type="match status" value="1"/>
</dbReference>
<protein>
    <submittedName>
        <fullName evidence="2">Phosphotransferase</fullName>
    </submittedName>
</protein>
<organism evidence="2 3">
    <name type="scientific">Paractinoplanes bogorensis</name>
    <dbReference type="NCBI Taxonomy" id="1610840"/>
    <lineage>
        <taxon>Bacteria</taxon>
        <taxon>Bacillati</taxon>
        <taxon>Actinomycetota</taxon>
        <taxon>Actinomycetes</taxon>
        <taxon>Micromonosporales</taxon>
        <taxon>Micromonosporaceae</taxon>
        <taxon>Paractinoplanes</taxon>
    </lineage>
</organism>
<name>A0ABS5YLW1_9ACTN</name>
<comment type="caution">
    <text evidence="2">The sequence shown here is derived from an EMBL/GenBank/DDBJ whole genome shotgun (WGS) entry which is preliminary data.</text>
</comment>
<proteinExistence type="predicted"/>
<dbReference type="EMBL" id="JAHKKG010000002">
    <property type="protein sequence ID" value="MBU2662940.1"/>
    <property type="molecule type" value="Genomic_DNA"/>
</dbReference>
<dbReference type="SUPFAM" id="SSF56112">
    <property type="entry name" value="Protein kinase-like (PK-like)"/>
    <property type="match status" value="1"/>
</dbReference>
<keyword evidence="3" id="KW-1185">Reference proteome</keyword>
<sequence>MRAFLTIDDVSPILAGRWADAERVTSLDRLTGGTKKGVYRLGLDDGRSVILYLWADAENYWPPSETVPDDPFTGASGAELFVSGQAALAGAGVRVPEVLLAGPDLVLAEDAGTETLEALMERDPVAAARPVAELGAALRRMQAVRGEDWGLPAERRVQTRPPEEMVLGRALSHLRAVAAQDERLAAAHGRIEGHLRGLRAEVRPRREYALVHGELGADHVMMSPGGEPVVIDIEGVTYFDAEWEHAFVQLRFQEAYGELGSFDLDPARLEFYRFAQVIGLIEGPLRIATTDFPNRRWMLDLAELNIRKALASGQ</sequence>
<evidence type="ECO:0000313" key="2">
    <source>
        <dbReference type="EMBL" id="MBU2662940.1"/>
    </source>
</evidence>
<feature type="domain" description="Aminoglycoside phosphotransferase" evidence="1">
    <location>
        <begin position="86"/>
        <end position="249"/>
    </location>
</feature>
<dbReference type="RefSeq" id="WP_215784933.1">
    <property type="nucleotide sequence ID" value="NZ_JAHKKG010000002.1"/>
</dbReference>
<gene>
    <name evidence="2" type="ORF">KOI35_05405</name>
</gene>
<dbReference type="InterPro" id="IPR011009">
    <property type="entry name" value="Kinase-like_dom_sf"/>
</dbReference>
<evidence type="ECO:0000313" key="3">
    <source>
        <dbReference type="Proteomes" id="UP001519654"/>
    </source>
</evidence>
<reference evidence="2 3" key="1">
    <citation type="submission" date="2021-06" db="EMBL/GenBank/DDBJ databases">
        <title>Actinoplanes lichenicola sp. nov., and Actinoplanes ovalisporus sp. nov., isolated from lichen in Thailand.</title>
        <authorList>
            <person name="Saeng-In P."/>
            <person name="Kanchanasin P."/>
            <person name="Yuki M."/>
            <person name="Kudo T."/>
            <person name="Ohkuma M."/>
            <person name="Phongsopitanun W."/>
            <person name="Tanasupawat S."/>
        </authorList>
    </citation>
    <scope>NUCLEOTIDE SEQUENCE [LARGE SCALE GENOMIC DNA]</scope>
    <source>
        <strain evidence="2 3">NBRC 110975</strain>
    </source>
</reference>
<dbReference type="Pfam" id="PF01636">
    <property type="entry name" value="APH"/>
    <property type="match status" value="1"/>
</dbReference>
<evidence type="ECO:0000259" key="1">
    <source>
        <dbReference type="Pfam" id="PF01636"/>
    </source>
</evidence>
<dbReference type="InterPro" id="IPR002575">
    <property type="entry name" value="Aminoglycoside_PTrfase"/>
</dbReference>
<dbReference type="Proteomes" id="UP001519654">
    <property type="component" value="Unassembled WGS sequence"/>
</dbReference>